<sequence length="139" mass="15432">MILLRSIAIWLIFIVIESINGTIRTLWLVPLLGDLRAHQISFVTGSLLILTIATIFVRWLKISSLSQSIGVGVLWMLLTLVFEVVLGRFAFGYSWAQIAADYNLFQGRLMSLGLVLLVLAPLIATKIRDGSIVGGTYQR</sequence>
<dbReference type="HOGENOM" id="CLU_135085_0_0_3"/>
<feature type="transmembrane region" description="Helical" evidence="1">
    <location>
        <begin position="39"/>
        <end position="60"/>
    </location>
</feature>
<keyword evidence="1" id="KW-0472">Membrane</keyword>
<dbReference type="KEGG" id="cmp:Cha6605_0957"/>
<reference evidence="2 3" key="1">
    <citation type="submission" date="2012-05" db="EMBL/GenBank/DDBJ databases">
        <title>Finished chromosome of genome of Chamaesiphon sp. PCC 6605.</title>
        <authorList>
            <consortium name="US DOE Joint Genome Institute"/>
            <person name="Gugger M."/>
            <person name="Coursin T."/>
            <person name="Rippka R."/>
            <person name="Tandeau De Marsac N."/>
            <person name="Huntemann M."/>
            <person name="Wei C.-L."/>
            <person name="Han J."/>
            <person name="Detter J.C."/>
            <person name="Han C."/>
            <person name="Tapia R."/>
            <person name="Chen A."/>
            <person name="Kyrpides N."/>
            <person name="Mavromatis K."/>
            <person name="Markowitz V."/>
            <person name="Szeto E."/>
            <person name="Ivanova N."/>
            <person name="Pagani I."/>
            <person name="Pati A."/>
            <person name="Goodwin L."/>
            <person name="Nordberg H.P."/>
            <person name="Cantor M.N."/>
            <person name="Hua S.X."/>
            <person name="Woyke T."/>
            <person name="Kerfeld C.A."/>
        </authorList>
    </citation>
    <scope>NUCLEOTIDE SEQUENCE [LARGE SCALE GENOMIC DNA]</scope>
    <source>
        <strain evidence="3">ATCC 27169 / PCC 6605</strain>
    </source>
</reference>
<dbReference type="AlphaFoldDB" id="K9UC43"/>
<keyword evidence="1" id="KW-1133">Transmembrane helix</keyword>
<evidence type="ECO:0000256" key="1">
    <source>
        <dbReference type="SAM" id="Phobius"/>
    </source>
</evidence>
<evidence type="ECO:0000313" key="2">
    <source>
        <dbReference type="EMBL" id="AFY92208.1"/>
    </source>
</evidence>
<feature type="transmembrane region" description="Helical" evidence="1">
    <location>
        <begin position="7"/>
        <end position="27"/>
    </location>
</feature>
<feature type="transmembrane region" description="Helical" evidence="1">
    <location>
        <begin position="72"/>
        <end position="93"/>
    </location>
</feature>
<organism evidence="2 3">
    <name type="scientific">Chamaesiphon minutus (strain ATCC 27169 / PCC 6605)</name>
    <dbReference type="NCBI Taxonomy" id="1173020"/>
    <lineage>
        <taxon>Bacteria</taxon>
        <taxon>Bacillati</taxon>
        <taxon>Cyanobacteriota</taxon>
        <taxon>Cyanophyceae</taxon>
        <taxon>Gomontiellales</taxon>
        <taxon>Chamaesiphonaceae</taxon>
        <taxon>Chamaesiphon</taxon>
    </lineage>
</organism>
<protein>
    <submittedName>
        <fullName evidence="2">Uncharacterized protein</fullName>
    </submittedName>
</protein>
<name>K9UC43_CHAP6</name>
<evidence type="ECO:0000313" key="3">
    <source>
        <dbReference type="Proteomes" id="UP000010366"/>
    </source>
</evidence>
<dbReference type="OrthoDB" id="5194395at2"/>
<dbReference type="STRING" id="1173020.Cha6605_0957"/>
<dbReference type="eggNOG" id="ENOG5032Z08">
    <property type="taxonomic scope" value="Bacteria"/>
</dbReference>
<keyword evidence="3" id="KW-1185">Reference proteome</keyword>
<gene>
    <name evidence="2" type="ORF">Cha6605_0957</name>
</gene>
<accession>K9UC43</accession>
<keyword evidence="1" id="KW-0812">Transmembrane</keyword>
<dbReference type="RefSeq" id="WP_015158400.1">
    <property type="nucleotide sequence ID" value="NC_019697.1"/>
</dbReference>
<dbReference type="Proteomes" id="UP000010366">
    <property type="component" value="Chromosome"/>
</dbReference>
<dbReference type="EMBL" id="CP003600">
    <property type="protein sequence ID" value="AFY92208.1"/>
    <property type="molecule type" value="Genomic_DNA"/>
</dbReference>
<feature type="transmembrane region" description="Helical" evidence="1">
    <location>
        <begin position="105"/>
        <end position="124"/>
    </location>
</feature>
<proteinExistence type="predicted"/>